<sequence length="151" mass="15901">MLLRILGLALLYLAFVGQPTWQEAAAALIGAALFAGFSLAQRQTAPQPFRFSLPPLHAAVSLLGALGRETATVGLALLRAVIGRPVRGEVTTQPFEPGGPDARDAARRALVILGLSLAPNGFVLDDTGEAEGLPLHRLAPQPVAADRRWPL</sequence>
<evidence type="ECO:0008006" key="3">
    <source>
        <dbReference type="Google" id="ProtNLM"/>
    </source>
</evidence>
<accession>A0ABV6JXG5</accession>
<evidence type="ECO:0000313" key="2">
    <source>
        <dbReference type="Proteomes" id="UP001589865"/>
    </source>
</evidence>
<dbReference type="EMBL" id="JBHLUN010000013">
    <property type="protein sequence ID" value="MFC0410135.1"/>
    <property type="molecule type" value="Genomic_DNA"/>
</dbReference>
<reference evidence="1 2" key="1">
    <citation type="submission" date="2024-09" db="EMBL/GenBank/DDBJ databases">
        <authorList>
            <person name="Sun Q."/>
            <person name="Mori K."/>
        </authorList>
    </citation>
    <scope>NUCLEOTIDE SEQUENCE [LARGE SCALE GENOMIC DNA]</scope>
    <source>
        <strain evidence="1 2">TBRC 5777</strain>
    </source>
</reference>
<protein>
    <recommendedName>
        <fullName evidence="3">Sodium:proton antiporter</fullName>
    </recommendedName>
</protein>
<name>A0ABV6JXG5_9PROT</name>
<evidence type="ECO:0000313" key="1">
    <source>
        <dbReference type="EMBL" id="MFC0410135.1"/>
    </source>
</evidence>
<keyword evidence="2" id="KW-1185">Reference proteome</keyword>
<proteinExistence type="predicted"/>
<dbReference type="RefSeq" id="WP_377045887.1">
    <property type="nucleotide sequence ID" value="NZ_JBHLUN010000013.1"/>
</dbReference>
<comment type="caution">
    <text evidence="1">The sequence shown here is derived from an EMBL/GenBank/DDBJ whole genome shotgun (WGS) entry which is preliminary data.</text>
</comment>
<organism evidence="1 2">
    <name type="scientific">Roseomonas elaeocarpi</name>
    <dbReference type="NCBI Taxonomy" id="907779"/>
    <lineage>
        <taxon>Bacteria</taxon>
        <taxon>Pseudomonadati</taxon>
        <taxon>Pseudomonadota</taxon>
        <taxon>Alphaproteobacteria</taxon>
        <taxon>Acetobacterales</taxon>
        <taxon>Roseomonadaceae</taxon>
        <taxon>Roseomonas</taxon>
    </lineage>
</organism>
<gene>
    <name evidence="1" type="ORF">ACFFGY_17925</name>
</gene>
<dbReference type="Proteomes" id="UP001589865">
    <property type="component" value="Unassembled WGS sequence"/>
</dbReference>